<comment type="caution">
    <text evidence="12">The sequence shown here is derived from an EMBL/GenBank/DDBJ whole genome shotgun (WGS) entry which is preliminary data.</text>
</comment>
<keyword evidence="5" id="KW-0809">Transit peptide</keyword>
<feature type="region of interest" description="Disordered" evidence="10">
    <location>
        <begin position="505"/>
        <end position="538"/>
    </location>
</feature>
<evidence type="ECO:0000313" key="12">
    <source>
        <dbReference type="EMBL" id="KPI37892.1"/>
    </source>
</evidence>
<name>A0A0N1H6K4_9EURO</name>
<accession>A0A0N1H6K4</accession>
<dbReference type="PANTHER" id="PTHR12428:SF66">
    <property type="entry name" value="MITOCHONDRIAL INNER MEMBRANE PROTEIN OXA1L"/>
    <property type="match status" value="1"/>
</dbReference>
<evidence type="ECO:0000313" key="13">
    <source>
        <dbReference type="Proteomes" id="UP000038010"/>
    </source>
</evidence>
<evidence type="ECO:0000256" key="1">
    <source>
        <dbReference type="ARBA" id="ARBA00004448"/>
    </source>
</evidence>
<evidence type="ECO:0000256" key="3">
    <source>
        <dbReference type="ARBA" id="ARBA00022692"/>
    </source>
</evidence>
<dbReference type="VEuPathDB" id="FungiDB:AB675_3173"/>
<dbReference type="STRING" id="1664694.A0A0N1H6K4"/>
<gene>
    <name evidence="12" type="ORF">AB675_3173</name>
</gene>
<protein>
    <submittedName>
        <fullName evidence="12">Mitochondrial inner membrane protein OXA1L</fullName>
    </submittedName>
</protein>
<keyword evidence="6" id="KW-1133">Transmembrane helix</keyword>
<evidence type="ECO:0000256" key="9">
    <source>
        <dbReference type="RuleBase" id="RU003945"/>
    </source>
</evidence>
<proteinExistence type="inferred from homology"/>
<keyword evidence="3 9" id="KW-0812">Transmembrane</keyword>
<evidence type="ECO:0000256" key="8">
    <source>
        <dbReference type="ARBA" id="ARBA00023136"/>
    </source>
</evidence>
<feature type="domain" description="Membrane insertase YidC/Oxa/ALB C-terminal" evidence="11">
    <location>
        <begin position="218"/>
        <end position="408"/>
    </location>
</feature>
<evidence type="ECO:0000256" key="2">
    <source>
        <dbReference type="ARBA" id="ARBA00009877"/>
    </source>
</evidence>
<evidence type="ECO:0000259" key="11">
    <source>
        <dbReference type="Pfam" id="PF02096"/>
    </source>
</evidence>
<dbReference type="GeneID" id="28735081"/>
<dbReference type="Proteomes" id="UP000038010">
    <property type="component" value="Unassembled WGS sequence"/>
</dbReference>
<dbReference type="InterPro" id="IPR001708">
    <property type="entry name" value="YidC/ALB3/OXA1/COX18"/>
</dbReference>
<keyword evidence="13" id="KW-1185">Reference proteome</keyword>
<dbReference type="OrthoDB" id="2148490at2759"/>
<dbReference type="RefSeq" id="XP_017997855.1">
    <property type="nucleotide sequence ID" value="XM_018143201.1"/>
</dbReference>
<dbReference type="CDD" id="cd20069">
    <property type="entry name" value="5TM_Oxa1-like"/>
    <property type="match status" value="1"/>
</dbReference>
<dbReference type="EMBL" id="LFJN01000021">
    <property type="protein sequence ID" value="KPI37892.1"/>
    <property type="molecule type" value="Genomic_DNA"/>
</dbReference>
<keyword evidence="7" id="KW-0496">Mitochondrion</keyword>
<evidence type="ECO:0000256" key="10">
    <source>
        <dbReference type="SAM" id="MobiDB-lite"/>
    </source>
</evidence>
<dbReference type="GO" id="GO:0005743">
    <property type="term" value="C:mitochondrial inner membrane"/>
    <property type="evidence" value="ECO:0007669"/>
    <property type="project" value="UniProtKB-SubCell"/>
</dbReference>
<evidence type="ECO:0000256" key="6">
    <source>
        <dbReference type="ARBA" id="ARBA00022989"/>
    </source>
</evidence>
<sequence>MPNRDDASSLFGPASFVLHDDTQCDCGRRTCSVTMIPRAQGLRACSRSIKTIQTPTAALRGSRNYSAVSLRGTRLAGRPSQARLANAIYNGHQCRSISWSGLWSGNSIPPPGDTIRPPDDGSPIVTSEGVTSIKATHGTADTPDPSWLTAEPHKPEVLEDIQDRLLAPKDGLHDIDVPEVVERIGFMKEDLGLDFGWGPTAFFQYCIEHLHITLGLPWAVSLFAVGFMVRAALVRPQITAQKEGDKMKEIAPIMQPLREEYKKATAAGDKKEMMALAHQIKMVGRSVDFKMYKVFLPTIIQIPITYGGFRCLRNAAELPVPSFETESVLWFSDLITTDPWILPALVGLLTWRSVTRMQKSQQVNPQMASAQTFLKVVMPVVSVIFCHYQPLAVQLWFLTTSTLMAVQMETLSHNPFRIRLGLRAIGLDKPPEKVDAFGYRFEGKPVKVEGMNLSQENPINVINTISRNVSTKPAPEPEQDISFIDKAMGSVKSKVRSVDMVKRTLESKERKAREHEAQMRKREATEYERHYQQRRGER</sequence>
<dbReference type="Pfam" id="PF02096">
    <property type="entry name" value="60KD_IMP"/>
    <property type="match status" value="1"/>
</dbReference>
<dbReference type="PANTHER" id="PTHR12428">
    <property type="entry name" value="OXA1"/>
    <property type="match status" value="1"/>
</dbReference>
<dbReference type="AlphaFoldDB" id="A0A0N1H6K4"/>
<keyword evidence="8" id="KW-0472">Membrane</keyword>
<organism evidence="12 13">
    <name type="scientific">Cyphellophora attinorum</name>
    <dbReference type="NCBI Taxonomy" id="1664694"/>
    <lineage>
        <taxon>Eukaryota</taxon>
        <taxon>Fungi</taxon>
        <taxon>Dikarya</taxon>
        <taxon>Ascomycota</taxon>
        <taxon>Pezizomycotina</taxon>
        <taxon>Eurotiomycetes</taxon>
        <taxon>Chaetothyriomycetidae</taxon>
        <taxon>Chaetothyriales</taxon>
        <taxon>Cyphellophoraceae</taxon>
        <taxon>Cyphellophora</taxon>
    </lineage>
</organism>
<dbReference type="GO" id="GO:0032979">
    <property type="term" value="P:protein insertion into mitochondrial inner membrane from matrix"/>
    <property type="evidence" value="ECO:0007669"/>
    <property type="project" value="TreeGrafter"/>
</dbReference>
<keyword evidence="4" id="KW-0999">Mitochondrion inner membrane</keyword>
<reference evidence="12 13" key="1">
    <citation type="submission" date="2015-06" db="EMBL/GenBank/DDBJ databases">
        <title>Draft genome of the ant-associated black yeast Phialophora attae CBS 131958.</title>
        <authorList>
            <person name="Moreno L.F."/>
            <person name="Stielow B.J."/>
            <person name="de Hoog S."/>
            <person name="Vicente V.A."/>
            <person name="Weiss V.A."/>
            <person name="de Vries M."/>
            <person name="Cruz L.M."/>
            <person name="Souza E.M."/>
        </authorList>
    </citation>
    <scope>NUCLEOTIDE SEQUENCE [LARGE SCALE GENOMIC DNA]</scope>
    <source>
        <strain evidence="12 13">CBS 131958</strain>
    </source>
</reference>
<evidence type="ECO:0000256" key="7">
    <source>
        <dbReference type="ARBA" id="ARBA00023128"/>
    </source>
</evidence>
<comment type="subcellular location">
    <subcellularLocation>
        <location evidence="9">Membrane</location>
        <topology evidence="9">Multi-pass membrane protein</topology>
    </subcellularLocation>
    <subcellularLocation>
        <location evidence="1">Mitochondrion inner membrane</location>
        <topology evidence="1">Multi-pass membrane protein</topology>
    </subcellularLocation>
</comment>
<dbReference type="InterPro" id="IPR028055">
    <property type="entry name" value="YidC/Oxa/ALB_C"/>
</dbReference>
<comment type="similarity">
    <text evidence="2 9">Belongs to the OXA1/ALB3/YidC family.</text>
</comment>
<dbReference type="GO" id="GO:0032977">
    <property type="term" value="F:membrane insertase activity"/>
    <property type="evidence" value="ECO:0007669"/>
    <property type="project" value="InterPro"/>
</dbReference>
<evidence type="ECO:0000256" key="5">
    <source>
        <dbReference type="ARBA" id="ARBA00022946"/>
    </source>
</evidence>
<evidence type="ECO:0000256" key="4">
    <source>
        <dbReference type="ARBA" id="ARBA00022792"/>
    </source>
</evidence>